<dbReference type="SUPFAM" id="SSF50199">
    <property type="entry name" value="Staphylococcal nuclease"/>
    <property type="match status" value="1"/>
</dbReference>
<dbReference type="GO" id="GO:0004519">
    <property type="term" value="F:endonuclease activity"/>
    <property type="evidence" value="ECO:0007669"/>
    <property type="project" value="UniProtKB-KW"/>
</dbReference>
<evidence type="ECO:0000256" key="1">
    <source>
        <dbReference type="ARBA" id="ARBA00022722"/>
    </source>
</evidence>
<dbReference type="PANTHER" id="PTHR12302">
    <property type="entry name" value="EBNA2 BINDING PROTEIN P100"/>
    <property type="match status" value="1"/>
</dbReference>
<dbReference type="SMART" id="SM00318">
    <property type="entry name" value="SNc"/>
    <property type="match status" value="1"/>
</dbReference>
<dbReference type="EMBL" id="JBHSDS010000009">
    <property type="protein sequence ID" value="MFC4359881.1"/>
    <property type="molecule type" value="Genomic_DNA"/>
</dbReference>
<feature type="compositionally biased region" description="Polar residues" evidence="4">
    <location>
        <begin position="48"/>
        <end position="60"/>
    </location>
</feature>
<evidence type="ECO:0000313" key="8">
    <source>
        <dbReference type="Proteomes" id="UP001595921"/>
    </source>
</evidence>
<name>A0ABD5PGF8_9EURY</name>
<feature type="region of interest" description="Disordered" evidence="4">
    <location>
        <begin position="325"/>
        <end position="366"/>
    </location>
</feature>
<evidence type="ECO:0000256" key="4">
    <source>
        <dbReference type="SAM" id="MobiDB-lite"/>
    </source>
</evidence>
<dbReference type="PROSITE" id="PS50830">
    <property type="entry name" value="TNASE_3"/>
    <property type="match status" value="1"/>
</dbReference>
<dbReference type="Gene3D" id="2.40.50.90">
    <property type="match status" value="1"/>
</dbReference>
<dbReference type="Proteomes" id="UP001595921">
    <property type="component" value="Unassembled WGS sequence"/>
</dbReference>
<evidence type="ECO:0000259" key="5">
    <source>
        <dbReference type="PROSITE" id="PS50830"/>
    </source>
</evidence>
<dbReference type="Gene3D" id="2.60.40.1260">
    <property type="entry name" value="Lamin Tail domain"/>
    <property type="match status" value="1"/>
</dbReference>
<feature type="region of interest" description="Disordered" evidence="4">
    <location>
        <begin position="18"/>
        <end position="176"/>
    </location>
</feature>
<feature type="compositionally biased region" description="Low complexity" evidence="4">
    <location>
        <begin position="85"/>
        <end position="104"/>
    </location>
</feature>
<dbReference type="InterPro" id="IPR035437">
    <property type="entry name" value="SNase_OB-fold_sf"/>
</dbReference>
<organism evidence="7 8">
    <name type="scientific">Halobium salinum</name>
    <dbReference type="NCBI Taxonomy" id="1364940"/>
    <lineage>
        <taxon>Archaea</taxon>
        <taxon>Methanobacteriati</taxon>
        <taxon>Methanobacteriota</taxon>
        <taxon>Stenosarchaea group</taxon>
        <taxon>Halobacteria</taxon>
        <taxon>Halobacteriales</taxon>
        <taxon>Haloferacaceae</taxon>
        <taxon>Halobium</taxon>
    </lineage>
</organism>
<dbReference type="InterPro" id="IPR001322">
    <property type="entry name" value="Lamin_tail_dom"/>
</dbReference>
<keyword evidence="8" id="KW-1185">Reference proteome</keyword>
<dbReference type="RefSeq" id="WP_267624954.1">
    <property type="nucleotide sequence ID" value="NZ_JAODIW010000010.1"/>
</dbReference>
<evidence type="ECO:0000259" key="6">
    <source>
        <dbReference type="PROSITE" id="PS51841"/>
    </source>
</evidence>
<protein>
    <submittedName>
        <fullName evidence="7">Lamin tail domain-containing protein</fullName>
    </submittedName>
</protein>
<evidence type="ECO:0000313" key="7">
    <source>
        <dbReference type="EMBL" id="MFC4359881.1"/>
    </source>
</evidence>
<keyword evidence="3" id="KW-0378">Hydrolase</keyword>
<dbReference type="AlphaFoldDB" id="A0ABD5PGF8"/>
<evidence type="ECO:0000256" key="2">
    <source>
        <dbReference type="ARBA" id="ARBA00022759"/>
    </source>
</evidence>
<evidence type="ECO:0000256" key="3">
    <source>
        <dbReference type="ARBA" id="ARBA00022801"/>
    </source>
</evidence>
<dbReference type="GO" id="GO:0016787">
    <property type="term" value="F:hydrolase activity"/>
    <property type="evidence" value="ECO:0007669"/>
    <property type="project" value="UniProtKB-KW"/>
</dbReference>
<dbReference type="InterPro" id="IPR036415">
    <property type="entry name" value="Lamin_tail_dom_sf"/>
</dbReference>
<dbReference type="PROSITE" id="PS01123">
    <property type="entry name" value="TNASE_1"/>
    <property type="match status" value="1"/>
</dbReference>
<dbReference type="PROSITE" id="PS51257">
    <property type="entry name" value="PROKAR_LIPOPROTEIN"/>
    <property type="match status" value="1"/>
</dbReference>
<dbReference type="Pfam" id="PF00565">
    <property type="entry name" value="SNase"/>
    <property type="match status" value="1"/>
</dbReference>
<proteinExistence type="predicted"/>
<keyword evidence="1" id="KW-0540">Nuclease</keyword>
<sequence length="473" mass="48955">MRDLLTLAVVLTVVLAGCGGGVTTDPNGTADGVGTDTATETPVGAGAGTQTGADSGSVTEAGTPDSTTSRTTGTDASVDTPDSTASGSNDGPDSDGDPAPAGSSGDEDDTVATTAGARESTTTATATSTATTTETATRTPTSTARPTTMATSTARPTTSTTAVPTETPTATPEFSDRTEWTVTVVRVVDGDTLEVRFPDGHTENVRLLGVDTPEVHVENTPDEFEGIPVTDGGRDHLRSWGREASTYATSKLAGEEVAISTDPAADRRGGYGRLLVYVDHEGTDFNRRLLSQGYARLYESEFSRYDAYATAERTAQRDELGLWNYGAPETATPTSTRTPTATPPSTDTPGTSEATSTPVTDGGSSGDLAVAEVHADAPGNDHDNLNEEYVVFENAGDSAVDLSGWTVTDAADHDYSFPALTLRPGERVTLYTGSGTDGDGALYWGSGRAVWNNGGDTITVRDETGTVVVERTY</sequence>
<feature type="compositionally biased region" description="Low complexity" evidence="4">
    <location>
        <begin position="28"/>
        <end position="41"/>
    </location>
</feature>
<accession>A0ABD5PGF8</accession>
<feature type="domain" description="LTD" evidence="6">
    <location>
        <begin position="348"/>
        <end position="473"/>
    </location>
</feature>
<feature type="compositionally biased region" description="Low complexity" evidence="4">
    <location>
        <begin position="62"/>
        <end position="75"/>
    </location>
</feature>
<feature type="domain" description="TNase-like" evidence="5">
    <location>
        <begin position="178"/>
        <end position="325"/>
    </location>
</feature>
<reference evidence="7 8" key="1">
    <citation type="journal article" date="2019" name="Int. J. Syst. Evol. Microbiol.">
        <title>The Global Catalogue of Microorganisms (GCM) 10K type strain sequencing project: providing services to taxonomists for standard genome sequencing and annotation.</title>
        <authorList>
            <consortium name="The Broad Institute Genomics Platform"/>
            <consortium name="The Broad Institute Genome Sequencing Center for Infectious Disease"/>
            <person name="Wu L."/>
            <person name="Ma J."/>
        </authorList>
    </citation>
    <scope>NUCLEOTIDE SEQUENCE [LARGE SCALE GENOMIC DNA]</scope>
    <source>
        <strain evidence="7 8">CGMCC 1.12553</strain>
    </source>
</reference>
<dbReference type="PROSITE" id="PS51841">
    <property type="entry name" value="LTD"/>
    <property type="match status" value="1"/>
</dbReference>
<dbReference type="InterPro" id="IPR002071">
    <property type="entry name" value="Thermonucl_AS"/>
</dbReference>
<dbReference type="Pfam" id="PF00932">
    <property type="entry name" value="LTD"/>
    <property type="match status" value="1"/>
</dbReference>
<keyword evidence="2" id="KW-0255">Endonuclease</keyword>
<feature type="compositionally biased region" description="Low complexity" evidence="4">
    <location>
        <begin position="112"/>
        <end position="173"/>
    </location>
</feature>
<feature type="compositionally biased region" description="Low complexity" evidence="4">
    <location>
        <begin position="327"/>
        <end position="352"/>
    </location>
</feature>
<dbReference type="SUPFAM" id="SSF74853">
    <property type="entry name" value="Lamin A/C globular tail domain"/>
    <property type="match status" value="1"/>
</dbReference>
<comment type="caution">
    <text evidence="7">The sequence shown here is derived from an EMBL/GenBank/DDBJ whole genome shotgun (WGS) entry which is preliminary data.</text>
</comment>
<gene>
    <name evidence="7" type="ORF">ACFO0N_18195</name>
</gene>
<dbReference type="PANTHER" id="PTHR12302:SF3">
    <property type="entry name" value="SERINE_THREONINE-PROTEIN KINASE 31"/>
    <property type="match status" value="1"/>
</dbReference>
<dbReference type="InterPro" id="IPR016071">
    <property type="entry name" value="Staphylococal_nuclease_OB-fold"/>
</dbReference>